<reference evidence="1" key="1">
    <citation type="submission" date="2023-03" db="EMBL/GenBank/DDBJ databases">
        <title>Chromosome-level genomes of two armyworms, Mythimna separata and Mythimna loreyi, provide insights into the biosynthesis and reception of sex pheromones.</title>
        <authorList>
            <person name="Zhao H."/>
        </authorList>
    </citation>
    <scope>NUCLEOTIDE SEQUENCE</scope>
    <source>
        <strain evidence="1">BeijingLab</strain>
    </source>
</reference>
<keyword evidence="2" id="KW-1185">Reference proteome</keyword>
<sequence>MNVIYTSQKLHELFSDDPHPTHANASGDGDGAPGRCCRLCGGDNNLRYFGDTYVWEGVEERYDHLLNDCFGVKVTPSDCMICEWCVRALRTTGRFRALVHAAFDHPNSDLSSSLATLKSSNRVKKQVKLPEKPDKDELAKKPIDPAKRREDRRRVLGGDAKAKRTNIPCDICKQRYPMLVNALDSYKNFVCSRCKKNGELKGSVCRKCNISMPDSVMTEHIDLHAKADARRNFKNEERKRVPHQPRKLLIPDAVRKPRSHKFQCNQCPKKYALARHLALHVTSAHGDSLDDFCPICNQDIETNEKLKDHLIEHSGVHLCDECHLTFKNRKTLVAHNIKHHTGSTTS</sequence>
<protein>
    <submittedName>
        <fullName evidence="1">Uncharacterized protein</fullName>
    </submittedName>
</protein>
<comment type="caution">
    <text evidence="1">The sequence shown here is derived from an EMBL/GenBank/DDBJ whole genome shotgun (WGS) entry which is preliminary data.</text>
</comment>
<gene>
    <name evidence="1" type="ORF">PYW08_012518</name>
</gene>
<dbReference type="EMBL" id="CM056807">
    <property type="protein sequence ID" value="KAJ8705472.1"/>
    <property type="molecule type" value="Genomic_DNA"/>
</dbReference>
<name>A0ACC2Q193_9NEOP</name>
<evidence type="ECO:0000313" key="2">
    <source>
        <dbReference type="Proteomes" id="UP001231649"/>
    </source>
</evidence>
<dbReference type="Proteomes" id="UP001231649">
    <property type="component" value="Chromosome 31"/>
</dbReference>
<organism evidence="1 2">
    <name type="scientific">Mythimna loreyi</name>
    <dbReference type="NCBI Taxonomy" id="667449"/>
    <lineage>
        <taxon>Eukaryota</taxon>
        <taxon>Metazoa</taxon>
        <taxon>Ecdysozoa</taxon>
        <taxon>Arthropoda</taxon>
        <taxon>Hexapoda</taxon>
        <taxon>Insecta</taxon>
        <taxon>Pterygota</taxon>
        <taxon>Neoptera</taxon>
        <taxon>Endopterygota</taxon>
        <taxon>Lepidoptera</taxon>
        <taxon>Glossata</taxon>
        <taxon>Ditrysia</taxon>
        <taxon>Noctuoidea</taxon>
        <taxon>Noctuidae</taxon>
        <taxon>Noctuinae</taxon>
        <taxon>Hadenini</taxon>
        <taxon>Mythimna</taxon>
    </lineage>
</organism>
<proteinExistence type="predicted"/>
<accession>A0ACC2Q193</accession>
<evidence type="ECO:0000313" key="1">
    <source>
        <dbReference type="EMBL" id="KAJ8705472.1"/>
    </source>
</evidence>